<name>A0AA97P8M6_PYRO3</name>
<feature type="region of interest" description="Disordered" evidence="1">
    <location>
        <begin position="1"/>
        <end position="53"/>
    </location>
</feature>
<sequence length="53" mass="5796">MRNWFGPASLDANPAINNANPVTDKVWSDGLRSRELGTTKTSRTQRVAGHSLT</sequence>
<dbReference type="EMBL" id="JH792850">
    <property type="protein sequence ID" value="ELQ43993.1"/>
    <property type="molecule type" value="Genomic_DNA"/>
</dbReference>
<organism evidence="2">
    <name type="scientific">Pyricularia oryzae (strain Y34)</name>
    <name type="common">Rice blast fungus</name>
    <name type="synonym">Magnaporthe oryzae</name>
    <dbReference type="NCBI Taxonomy" id="1143189"/>
    <lineage>
        <taxon>Eukaryota</taxon>
        <taxon>Fungi</taxon>
        <taxon>Dikarya</taxon>
        <taxon>Ascomycota</taxon>
        <taxon>Pezizomycotina</taxon>
        <taxon>Sordariomycetes</taxon>
        <taxon>Sordariomycetidae</taxon>
        <taxon>Magnaporthales</taxon>
        <taxon>Pyriculariaceae</taxon>
        <taxon>Pyricularia</taxon>
    </lineage>
</organism>
<reference evidence="2" key="1">
    <citation type="journal article" date="2012" name="PLoS Genet.">
        <title>Comparative analysis of the genomes of two field isolates of the rice blast fungus Magnaporthe oryzae.</title>
        <authorList>
            <person name="Xue M."/>
            <person name="Yang J."/>
            <person name="Li Z."/>
            <person name="Hu S."/>
            <person name="Yao N."/>
            <person name="Dean R.A."/>
            <person name="Zhao W."/>
            <person name="Shen M."/>
            <person name="Zhang H."/>
            <person name="Li C."/>
            <person name="Liu L."/>
            <person name="Cao L."/>
            <person name="Xu X."/>
            <person name="Xing Y."/>
            <person name="Hsiang T."/>
            <person name="Zhang Z."/>
            <person name="Xu J.R."/>
            <person name="Peng Y.L."/>
        </authorList>
    </citation>
    <scope>NUCLEOTIDE SEQUENCE</scope>
    <source>
        <strain evidence="2">Y34</strain>
    </source>
</reference>
<proteinExistence type="predicted"/>
<dbReference type="AlphaFoldDB" id="A0AA97P8M6"/>
<accession>A0AA97P8M6</accession>
<gene>
    <name evidence="2" type="ORF">OOU_Y34scaffold00109g6</name>
</gene>
<dbReference type="Proteomes" id="UP000011086">
    <property type="component" value="Unassembled WGS sequence"/>
</dbReference>
<protein>
    <submittedName>
        <fullName evidence="2">Uncharacterized protein</fullName>
    </submittedName>
</protein>
<evidence type="ECO:0000256" key="1">
    <source>
        <dbReference type="SAM" id="MobiDB-lite"/>
    </source>
</evidence>
<evidence type="ECO:0000313" key="2">
    <source>
        <dbReference type="EMBL" id="ELQ43993.1"/>
    </source>
</evidence>